<dbReference type="GO" id="GO:0007234">
    <property type="term" value="P:osmosensory signaling via phosphorelay pathway"/>
    <property type="evidence" value="ECO:0007669"/>
    <property type="project" value="TreeGrafter"/>
</dbReference>
<dbReference type="Gene3D" id="3.30.565.10">
    <property type="entry name" value="Histidine kinase-like ATPase, C-terminal domain"/>
    <property type="match status" value="1"/>
</dbReference>
<keyword evidence="9" id="KW-0902">Two-component regulatory system</keyword>
<evidence type="ECO:0000256" key="7">
    <source>
        <dbReference type="ARBA" id="ARBA00022777"/>
    </source>
</evidence>
<dbReference type="SUPFAM" id="SSF55874">
    <property type="entry name" value="ATPase domain of HSP90 chaperone/DNA topoisomerase II/histidine kinase"/>
    <property type="match status" value="1"/>
</dbReference>
<dbReference type="GO" id="GO:0004673">
    <property type="term" value="F:protein histidine kinase activity"/>
    <property type="evidence" value="ECO:0007669"/>
    <property type="project" value="UniProtKB-EC"/>
</dbReference>
<comment type="caution">
    <text evidence="11">The sequence shown here is derived from an EMBL/GenBank/DDBJ whole genome shotgun (WGS) entry which is preliminary data.</text>
</comment>
<evidence type="ECO:0000256" key="8">
    <source>
        <dbReference type="ARBA" id="ARBA00022840"/>
    </source>
</evidence>
<protein>
    <recommendedName>
        <fullName evidence="3">histidine kinase</fullName>
        <ecNumber evidence="3">2.7.13.3</ecNumber>
    </recommendedName>
</protein>
<dbReference type="OrthoDB" id="9813151at2"/>
<dbReference type="GO" id="GO:0030295">
    <property type="term" value="F:protein kinase activator activity"/>
    <property type="evidence" value="ECO:0007669"/>
    <property type="project" value="TreeGrafter"/>
</dbReference>
<dbReference type="PANTHER" id="PTHR42878">
    <property type="entry name" value="TWO-COMPONENT HISTIDINE KINASE"/>
    <property type="match status" value="1"/>
</dbReference>
<evidence type="ECO:0000259" key="10">
    <source>
        <dbReference type="PROSITE" id="PS50109"/>
    </source>
</evidence>
<sequence length="108" mass="11986">MQIWINVIDNALKYSGEKVKLAIHLVQQSKGAEITISDNGIGIEESQQSYLFQQFYQADQSHNREGNGLGLAIVKRIVTLLEGKISLQSQVGKGTTVKLFLPNQSKNQ</sequence>
<comment type="catalytic activity">
    <reaction evidence="1">
        <text>ATP + protein L-histidine = ADP + protein N-phospho-L-histidine.</text>
        <dbReference type="EC" id="2.7.13.3"/>
    </reaction>
</comment>
<dbReference type="GO" id="GO:0000156">
    <property type="term" value="F:phosphorelay response regulator activity"/>
    <property type="evidence" value="ECO:0007669"/>
    <property type="project" value="TreeGrafter"/>
</dbReference>
<dbReference type="InterPro" id="IPR050351">
    <property type="entry name" value="BphY/WalK/GraS-like"/>
</dbReference>
<dbReference type="InterPro" id="IPR004358">
    <property type="entry name" value="Sig_transdc_His_kin-like_C"/>
</dbReference>
<dbReference type="PRINTS" id="PR00344">
    <property type="entry name" value="BCTRLSENSOR"/>
</dbReference>
<accession>A0A1L8MKQ8</accession>
<dbReference type="CDD" id="cd00075">
    <property type="entry name" value="HATPase"/>
    <property type="match status" value="1"/>
</dbReference>
<dbReference type="EMBL" id="LZDD01000003">
    <property type="protein sequence ID" value="OJF71306.1"/>
    <property type="molecule type" value="Genomic_DNA"/>
</dbReference>
<comment type="subcellular location">
    <subcellularLocation>
        <location evidence="2">Membrane</location>
    </subcellularLocation>
</comment>
<keyword evidence="6" id="KW-0547">Nucleotide-binding</keyword>
<proteinExistence type="predicted"/>
<dbReference type="GO" id="GO:0005524">
    <property type="term" value="F:ATP binding"/>
    <property type="evidence" value="ECO:0007669"/>
    <property type="project" value="UniProtKB-KW"/>
</dbReference>
<dbReference type="PANTHER" id="PTHR42878:SF7">
    <property type="entry name" value="SENSOR HISTIDINE KINASE GLRK"/>
    <property type="match status" value="1"/>
</dbReference>
<organism evidence="11 12">
    <name type="scientific">Streptococcus bovimastitidis</name>
    <dbReference type="NCBI Taxonomy" id="1856638"/>
    <lineage>
        <taxon>Bacteria</taxon>
        <taxon>Bacillati</taxon>
        <taxon>Bacillota</taxon>
        <taxon>Bacilli</taxon>
        <taxon>Lactobacillales</taxon>
        <taxon>Streptococcaceae</taxon>
        <taxon>Streptococcus</taxon>
    </lineage>
</organism>
<evidence type="ECO:0000256" key="3">
    <source>
        <dbReference type="ARBA" id="ARBA00012438"/>
    </source>
</evidence>
<evidence type="ECO:0000256" key="4">
    <source>
        <dbReference type="ARBA" id="ARBA00022553"/>
    </source>
</evidence>
<dbReference type="Proteomes" id="UP000182015">
    <property type="component" value="Unassembled WGS sequence"/>
</dbReference>
<reference evidence="12" key="1">
    <citation type="submission" date="2016-06" db="EMBL/GenBank/DDBJ databases">
        <authorList>
            <person name="de Vries S.P.W."/>
            <person name="Hadjirin N.F."/>
            <person name="Lay E.M."/>
            <person name="Zadoks R.N."/>
            <person name="Peacock S.J."/>
            <person name="Parkhill J."/>
            <person name="Grant A.J."/>
            <person name="Mcdougall S."/>
            <person name="Holmes M.A."/>
        </authorList>
    </citation>
    <scope>NUCLEOTIDE SEQUENCE [LARGE SCALE GENOMIC DNA]</scope>
    <source>
        <strain evidence="12">NZ1587</strain>
    </source>
</reference>
<dbReference type="PROSITE" id="PS50109">
    <property type="entry name" value="HIS_KIN"/>
    <property type="match status" value="1"/>
</dbReference>
<dbReference type="InterPro" id="IPR003594">
    <property type="entry name" value="HATPase_dom"/>
</dbReference>
<dbReference type="AlphaFoldDB" id="A0A1L8MKQ8"/>
<gene>
    <name evidence="11" type="ORF">A9Q68_08915</name>
</gene>
<evidence type="ECO:0000256" key="9">
    <source>
        <dbReference type="ARBA" id="ARBA00023012"/>
    </source>
</evidence>
<dbReference type="FunFam" id="3.30.565.10:FF:000006">
    <property type="entry name" value="Sensor histidine kinase WalK"/>
    <property type="match status" value="1"/>
</dbReference>
<dbReference type="EC" id="2.7.13.3" evidence="3"/>
<keyword evidence="4" id="KW-0597">Phosphoprotein</keyword>
<keyword evidence="12" id="KW-1185">Reference proteome</keyword>
<dbReference type="InterPro" id="IPR005467">
    <property type="entry name" value="His_kinase_dom"/>
</dbReference>
<evidence type="ECO:0000256" key="2">
    <source>
        <dbReference type="ARBA" id="ARBA00004370"/>
    </source>
</evidence>
<evidence type="ECO:0000256" key="5">
    <source>
        <dbReference type="ARBA" id="ARBA00022679"/>
    </source>
</evidence>
<dbReference type="STRING" id="1856638.A9Q68_08915"/>
<keyword evidence="7" id="KW-0418">Kinase</keyword>
<name>A0A1L8MKQ8_9STRE</name>
<evidence type="ECO:0000256" key="1">
    <source>
        <dbReference type="ARBA" id="ARBA00000085"/>
    </source>
</evidence>
<keyword evidence="5" id="KW-0808">Transferase</keyword>
<evidence type="ECO:0000313" key="12">
    <source>
        <dbReference type="Proteomes" id="UP000182015"/>
    </source>
</evidence>
<dbReference type="Pfam" id="PF02518">
    <property type="entry name" value="HATPase_c"/>
    <property type="match status" value="1"/>
</dbReference>
<dbReference type="SMART" id="SM00387">
    <property type="entry name" value="HATPase_c"/>
    <property type="match status" value="1"/>
</dbReference>
<dbReference type="InterPro" id="IPR036890">
    <property type="entry name" value="HATPase_C_sf"/>
</dbReference>
<keyword evidence="8" id="KW-0067">ATP-binding</keyword>
<evidence type="ECO:0000256" key="6">
    <source>
        <dbReference type="ARBA" id="ARBA00022741"/>
    </source>
</evidence>
<evidence type="ECO:0000313" key="11">
    <source>
        <dbReference type="EMBL" id="OJF71306.1"/>
    </source>
</evidence>
<feature type="domain" description="Histidine kinase" evidence="10">
    <location>
        <begin position="1"/>
        <end position="105"/>
    </location>
</feature>
<dbReference type="GO" id="GO:0016020">
    <property type="term" value="C:membrane"/>
    <property type="evidence" value="ECO:0007669"/>
    <property type="project" value="UniProtKB-SubCell"/>
</dbReference>